<keyword evidence="3" id="KW-1185">Reference proteome</keyword>
<dbReference type="Pfam" id="PF00583">
    <property type="entry name" value="Acetyltransf_1"/>
    <property type="match status" value="1"/>
</dbReference>
<reference evidence="2" key="2">
    <citation type="submission" date="2022-10" db="EMBL/GenBank/DDBJ databases">
        <authorList>
            <consortium name="ENA_rothamsted_submissions"/>
            <consortium name="culmorum"/>
            <person name="King R."/>
        </authorList>
    </citation>
    <scope>NUCLEOTIDE SEQUENCE</scope>
</reference>
<dbReference type="GO" id="GO:0008080">
    <property type="term" value="F:N-acetyltransferase activity"/>
    <property type="evidence" value="ECO:0007669"/>
    <property type="project" value="TreeGrafter"/>
</dbReference>
<dbReference type="AlphaFoldDB" id="A0A9N9WCB3"/>
<dbReference type="EMBL" id="OU893344">
    <property type="protein sequence ID" value="CAG9785012.1"/>
    <property type="molecule type" value="Genomic_DNA"/>
</dbReference>
<evidence type="ECO:0000313" key="3">
    <source>
        <dbReference type="Proteomes" id="UP001153714"/>
    </source>
</evidence>
<dbReference type="PANTHER" id="PTHR20905">
    <property type="entry name" value="N-ACETYLTRANSFERASE-RELATED"/>
    <property type="match status" value="1"/>
</dbReference>
<dbReference type="InterPro" id="IPR000182">
    <property type="entry name" value="GNAT_dom"/>
</dbReference>
<evidence type="ECO:0000259" key="1">
    <source>
        <dbReference type="Pfam" id="PF00583"/>
    </source>
</evidence>
<dbReference type="CDD" id="cd04301">
    <property type="entry name" value="NAT_SF"/>
    <property type="match status" value="1"/>
</dbReference>
<dbReference type="SUPFAM" id="SSF55729">
    <property type="entry name" value="Acyl-CoA N-acyltransferases (Nat)"/>
    <property type="match status" value="1"/>
</dbReference>
<name>A0A9N9WCB3_9NEOP</name>
<feature type="domain" description="N-acetyltransferase" evidence="1">
    <location>
        <begin position="136"/>
        <end position="200"/>
    </location>
</feature>
<evidence type="ECO:0000313" key="2">
    <source>
        <dbReference type="EMBL" id="CAG9785012.1"/>
    </source>
</evidence>
<sequence>MSTKREYPKIWREFERTVDDGTLKFVIEDIPEAMWITAVEFMLGNYIREDIWWKMAGTAKDLEAVQEYRVLLTSIIKQKMSLACFLAEGDGSGHTLVGVNLCLPQEKGCFVDHAPPKTKAGLLSLRMFAEAMKVTAIYDKYKANKYLMGAGLSVKPDYRRLGIAVELLKARVELSKTLGFMVTGGIFTSAPSQRVAEKAGMECLYQVTYKKFGKQCNIVFDTETEYLKIFGVSTST</sequence>
<dbReference type="OrthoDB" id="3853310at2759"/>
<organism evidence="2 3">
    <name type="scientific">Diatraea saccharalis</name>
    <name type="common">sugarcane borer</name>
    <dbReference type="NCBI Taxonomy" id="40085"/>
    <lineage>
        <taxon>Eukaryota</taxon>
        <taxon>Metazoa</taxon>
        <taxon>Ecdysozoa</taxon>
        <taxon>Arthropoda</taxon>
        <taxon>Hexapoda</taxon>
        <taxon>Insecta</taxon>
        <taxon>Pterygota</taxon>
        <taxon>Neoptera</taxon>
        <taxon>Endopterygota</taxon>
        <taxon>Lepidoptera</taxon>
        <taxon>Glossata</taxon>
        <taxon>Ditrysia</taxon>
        <taxon>Pyraloidea</taxon>
        <taxon>Crambidae</taxon>
        <taxon>Crambinae</taxon>
        <taxon>Diatraea</taxon>
    </lineage>
</organism>
<gene>
    <name evidence="2" type="ORF">DIATSA_LOCUS3072</name>
</gene>
<reference evidence="2" key="1">
    <citation type="submission" date="2021-12" db="EMBL/GenBank/DDBJ databases">
        <authorList>
            <person name="King R."/>
        </authorList>
    </citation>
    <scope>NUCLEOTIDE SEQUENCE</scope>
</reference>
<dbReference type="InterPro" id="IPR016181">
    <property type="entry name" value="Acyl_CoA_acyltransferase"/>
</dbReference>
<dbReference type="Gene3D" id="3.40.630.30">
    <property type="match status" value="1"/>
</dbReference>
<dbReference type="PANTHER" id="PTHR20905:SF32">
    <property type="entry name" value="ARYLALKYLAMINE N-ACETYLTRANSFERASE-LIKE 7, ISOFORM A"/>
    <property type="match status" value="1"/>
</dbReference>
<accession>A0A9N9WCB3</accession>
<dbReference type="Proteomes" id="UP001153714">
    <property type="component" value="Chromosome 13"/>
</dbReference>
<protein>
    <recommendedName>
        <fullName evidence="1">N-acetyltransferase domain-containing protein</fullName>
    </recommendedName>
</protein>
<proteinExistence type="predicted"/>